<evidence type="ECO:0000256" key="1">
    <source>
        <dbReference type="ARBA" id="ARBA00001602"/>
    </source>
</evidence>
<dbReference type="InterPro" id="IPR033134">
    <property type="entry name" value="Asp/Glu_racemase_AS_2"/>
</dbReference>
<comment type="function">
    <text evidence="8">Provides the (R)-glutamate required for cell wall biosynthesis.</text>
</comment>
<dbReference type="InterPro" id="IPR001920">
    <property type="entry name" value="Asp/Glu_race"/>
</dbReference>
<dbReference type="GO" id="GO:0071555">
    <property type="term" value="P:cell wall organization"/>
    <property type="evidence" value="ECO:0007669"/>
    <property type="project" value="UniProtKB-KW"/>
</dbReference>
<dbReference type="SUPFAM" id="SSF53681">
    <property type="entry name" value="Aspartate/glutamate racemase"/>
    <property type="match status" value="2"/>
</dbReference>
<dbReference type="InterPro" id="IPR015942">
    <property type="entry name" value="Asp/Glu/hydantoin_racemase"/>
</dbReference>
<dbReference type="RefSeq" id="WP_035166971.1">
    <property type="nucleotide sequence ID" value="NZ_CP018906.1"/>
</dbReference>
<feature type="active site" description="Proton donor/acceptor" evidence="8">
    <location>
        <position position="73"/>
    </location>
</feature>
<name>A0A1S6QKQ1_9LACO</name>
<dbReference type="PANTHER" id="PTHR21198:SF3">
    <property type="entry name" value="GLUTAMATE RACEMASE"/>
    <property type="match status" value="1"/>
</dbReference>
<evidence type="ECO:0000256" key="2">
    <source>
        <dbReference type="ARBA" id="ARBA00013090"/>
    </source>
</evidence>
<feature type="binding site" evidence="8">
    <location>
        <begin position="184"/>
        <end position="185"/>
    </location>
    <ligand>
        <name>substrate</name>
    </ligand>
</feature>
<evidence type="ECO:0000256" key="7">
    <source>
        <dbReference type="ARBA" id="ARBA00070053"/>
    </source>
</evidence>
<feature type="binding site" evidence="8">
    <location>
        <begin position="74"/>
        <end position="75"/>
    </location>
    <ligand>
        <name>substrate</name>
    </ligand>
</feature>
<dbReference type="PROSITE" id="PS00923">
    <property type="entry name" value="ASP_GLU_RACEMASE_1"/>
    <property type="match status" value="1"/>
</dbReference>
<keyword evidence="3 8" id="KW-0133">Cell shape</keyword>
<evidence type="ECO:0000256" key="6">
    <source>
        <dbReference type="ARBA" id="ARBA00023316"/>
    </source>
</evidence>
<reference evidence="9 10" key="1">
    <citation type="journal article" date="2015" name="Genome Announc.">
        <title>Genome Sequence of Lactobacillus curieae CCTCC M 2011381T, a Novel Producer of Gamma-aminobutyric Acid.</title>
        <authorList>
            <person name="Wang Y."/>
            <person name="Wang Y."/>
            <person name="Lang C."/>
            <person name="Wei D."/>
            <person name="Xu P."/>
            <person name="Xie J."/>
        </authorList>
    </citation>
    <scope>NUCLEOTIDE SEQUENCE [LARGE SCALE GENOMIC DNA]</scope>
    <source>
        <strain evidence="9 10">CCTCC M 2011381</strain>
    </source>
</reference>
<dbReference type="PROSITE" id="PS00924">
    <property type="entry name" value="ASP_GLU_RACEMASE_2"/>
    <property type="match status" value="1"/>
</dbReference>
<evidence type="ECO:0000256" key="8">
    <source>
        <dbReference type="HAMAP-Rule" id="MF_00258"/>
    </source>
</evidence>
<comment type="similarity">
    <text evidence="8">Belongs to the aspartate/glutamate racemases family.</text>
</comment>
<dbReference type="Proteomes" id="UP000030361">
    <property type="component" value="Chromosome"/>
</dbReference>
<dbReference type="AlphaFoldDB" id="A0A1S6QKQ1"/>
<dbReference type="Pfam" id="PF01177">
    <property type="entry name" value="Asp_Glu_race"/>
    <property type="match status" value="1"/>
</dbReference>
<evidence type="ECO:0000313" key="10">
    <source>
        <dbReference type="Proteomes" id="UP000030361"/>
    </source>
</evidence>
<feature type="active site" description="Proton donor/acceptor" evidence="8">
    <location>
        <position position="183"/>
    </location>
</feature>
<evidence type="ECO:0000313" key="9">
    <source>
        <dbReference type="EMBL" id="AQW22194.1"/>
    </source>
</evidence>
<dbReference type="GO" id="GO:0009252">
    <property type="term" value="P:peptidoglycan biosynthetic process"/>
    <property type="evidence" value="ECO:0007669"/>
    <property type="project" value="UniProtKB-UniRule"/>
</dbReference>
<keyword evidence="6 8" id="KW-0961">Cell wall biogenesis/degradation</keyword>
<dbReference type="GO" id="GO:0008360">
    <property type="term" value="P:regulation of cell shape"/>
    <property type="evidence" value="ECO:0007669"/>
    <property type="project" value="UniProtKB-KW"/>
</dbReference>
<dbReference type="InterPro" id="IPR004391">
    <property type="entry name" value="Glu_race"/>
</dbReference>
<dbReference type="NCBIfam" id="TIGR00067">
    <property type="entry name" value="glut_race"/>
    <property type="match status" value="1"/>
</dbReference>
<sequence length="262" mass="28246">MDNRKIGVMDSGIGGLTVYNQLQKILPNEQFIYVGDQKNLPYGEKTAEEVYQLTKRIANYFLKQDVKAMVIACNTATAAAYERIKQELPIPVIGVIKPGAETAVSVSKTGSIGVIATNGTVKSGDYERIIKAAGNFEVVSQGCPDFVQLVEDGEAGSEHSYEVVESQLANLKTSSIDTLILGCTHFPVIQAEIGTAMPHVTLVDPGVATARQVKELLEQNDALAESDRDGSDVFYTTGNPEEFVKVADNFLKSSIAANNLNL</sequence>
<dbReference type="eggNOG" id="COG0796">
    <property type="taxonomic scope" value="Bacteria"/>
</dbReference>
<proteinExistence type="inferred from homology"/>
<evidence type="ECO:0000256" key="4">
    <source>
        <dbReference type="ARBA" id="ARBA00022984"/>
    </source>
</evidence>
<feature type="binding site" evidence="8">
    <location>
        <begin position="42"/>
        <end position="43"/>
    </location>
    <ligand>
        <name>substrate</name>
    </ligand>
</feature>
<dbReference type="EMBL" id="CP018906">
    <property type="protein sequence ID" value="AQW22194.1"/>
    <property type="molecule type" value="Genomic_DNA"/>
</dbReference>
<accession>A0A1S6QKQ1</accession>
<dbReference type="PANTHER" id="PTHR21198">
    <property type="entry name" value="GLUTAMATE RACEMASE"/>
    <property type="match status" value="1"/>
</dbReference>
<keyword evidence="5 8" id="KW-0413">Isomerase</keyword>
<dbReference type="HAMAP" id="MF_00258">
    <property type="entry name" value="Glu_racemase"/>
    <property type="match status" value="1"/>
</dbReference>
<evidence type="ECO:0000256" key="5">
    <source>
        <dbReference type="ARBA" id="ARBA00023235"/>
    </source>
</evidence>
<protein>
    <recommendedName>
        <fullName evidence="7 8">Glutamate racemase</fullName>
        <ecNumber evidence="2 8">5.1.1.3</ecNumber>
    </recommendedName>
</protein>
<organism evidence="9 10">
    <name type="scientific">Lentilactobacillus curieae</name>
    <dbReference type="NCBI Taxonomy" id="1138822"/>
    <lineage>
        <taxon>Bacteria</taxon>
        <taxon>Bacillati</taxon>
        <taxon>Bacillota</taxon>
        <taxon>Bacilli</taxon>
        <taxon>Lactobacillales</taxon>
        <taxon>Lactobacillaceae</taxon>
        <taxon>Lentilactobacillus</taxon>
    </lineage>
</organism>
<dbReference type="GO" id="GO:0042802">
    <property type="term" value="F:identical protein binding"/>
    <property type="evidence" value="ECO:0007669"/>
    <property type="project" value="UniProtKB-ARBA"/>
</dbReference>
<dbReference type="InterPro" id="IPR018187">
    <property type="entry name" value="Asp/Glu_racemase_AS_1"/>
</dbReference>
<comment type="catalytic activity">
    <reaction evidence="1 8">
        <text>L-glutamate = D-glutamate</text>
        <dbReference type="Rhea" id="RHEA:12813"/>
        <dbReference type="ChEBI" id="CHEBI:29985"/>
        <dbReference type="ChEBI" id="CHEBI:29986"/>
        <dbReference type="EC" id="5.1.1.3"/>
    </reaction>
</comment>
<gene>
    <name evidence="8" type="primary">murI</name>
    <name evidence="9" type="ORF">PL11_009780</name>
</gene>
<dbReference type="EC" id="5.1.1.3" evidence="2 8"/>
<dbReference type="OrthoDB" id="9801055at2"/>
<dbReference type="UniPathway" id="UPA00219"/>
<keyword evidence="4 8" id="KW-0573">Peptidoglycan synthesis</keyword>
<dbReference type="FunFam" id="3.40.50.1860:FF:000002">
    <property type="entry name" value="Glutamate racemase"/>
    <property type="match status" value="1"/>
</dbReference>
<evidence type="ECO:0000256" key="3">
    <source>
        <dbReference type="ARBA" id="ARBA00022960"/>
    </source>
</evidence>
<dbReference type="KEGG" id="lcu:PL11_009780"/>
<keyword evidence="10" id="KW-1185">Reference proteome</keyword>
<dbReference type="GO" id="GO:0008881">
    <property type="term" value="F:glutamate racemase activity"/>
    <property type="evidence" value="ECO:0007669"/>
    <property type="project" value="UniProtKB-UniRule"/>
</dbReference>
<comment type="pathway">
    <text evidence="8">Cell wall biogenesis; peptidoglycan biosynthesis.</text>
</comment>
<feature type="binding site" evidence="8">
    <location>
        <begin position="10"/>
        <end position="11"/>
    </location>
    <ligand>
        <name>substrate</name>
    </ligand>
</feature>
<dbReference type="Gene3D" id="3.40.50.1860">
    <property type="match status" value="2"/>
</dbReference>